<evidence type="ECO:0000313" key="2">
    <source>
        <dbReference type="Proteomes" id="UP000629963"/>
    </source>
</evidence>
<evidence type="ECO:0000313" key="1">
    <source>
        <dbReference type="EMBL" id="MBC5842619.1"/>
    </source>
</evidence>
<comment type="caution">
    <text evidence="1">The sequence shown here is derived from an EMBL/GenBank/DDBJ whole genome shotgun (WGS) entry which is preliminary data.</text>
</comment>
<organism evidence="1 2">
    <name type="scientific">Flavobacterium kayseriense</name>
    <dbReference type="NCBI Taxonomy" id="2764714"/>
    <lineage>
        <taxon>Bacteria</taxon>
        <taxon>Pseudomonadati</taxon>
        <taxon>Bacteroidota</taxon>
        <taxon>Flavobacteriia</taxon>
        <taxon>Flavobacteriales</taxon>
        <taxon>Flavobacteriaceae</taxon>
        <taxon>Flavobacterium</taxon>
    </lineage>
</organism>
<reference evidence="1 2" key="1">
    <citation type="submission" date="2020-08" db="EMBL/GenBank/DDBJ databases">
        <title>Description of novel Flavobacterium F-380 isolate.</title>
        <authorList>
            <person name="Saticioglu I.B."/>
            <person name="Duman M."/>
            <person name="Altun S."/>
        </authorList>
    </citation>
    <scope>NUCLEOTIDE SEQUENCE [LARGE SCALE GENOMIC DNA]</scope>
    <source>
        <strain evidence="1 2">F-380</strain>
    </source>
</reference>
<keyword evidence="2" id="KW-1185">Reference proteome</keyword>
<gene>
    <name evidence="1" type="ORF">H8R23_14490</name>
</gene>
<dbReference type="PROSITE" id="PS51257">
    <property type="entry name" value="PROKAR_LIPOPROTEIN"/>
    <property type="match status" value="1"/>
</dbReference>
<evidence type="ECO:0008006" key="3">
    <source>
        <dbReference type="Google" id="ProtNLM"/>
    </source>
</evidence>
<dbReference type="EMBL" id="JACRUJ010000005">
    <property type="protein sequence ID" value="MBC5842619.1"/>
    <property type="molecule type" value="Genomic_DNA"/>
</dbReference>
<accession>A0ABR7JBB6</accession>
<proteinExistence type="predicted"/>
<dbReference type="Proteomes" id="UP000629963">
    <property type="component" value="Unassembled WGS sequence"/>
</dbReference>
<dbReference type="RefSeq" id="WP_187011112.1">
    <property type="nucleotide sequence ID" value="NZ_JACRUI010000005.1"/>
</dbReference>
<sequence length="256" mass="29003">MLNTIKLTQTDEMKKFELLGLGLLLSIILISCSKDGDPNQVATQETLSTILPKKVNYIENIDYDKIGRDTYLTYNGNKLVSSILHNRWKSVFTYTGDLITKIENFDYGVLFSTTDYTYTNGKLDSRFIKNTEVQNPYSYMTYYVHNTDGTISYSSSSRNGKLTFKDGNLINDGYRSFEYDTKNNPFINIVGIGVLSIDDDSEVDLNVSKNNRIKSSENGYSSTNSITFNSNGYPTVDNGFYNGSTTGNSSYKYYYE</sequence>
<protein>
    <recommendedName>
        <fullName evidence="3">Lipoprotein</fullName>
    </recommendedName>
</protein>
<name>A0ABR7JBB6_9FLAO</name>